<dbReference type="Pfam" id="PF13442">
    <property type="entry name" value="Cytochrome_CBB3"/>
    <property type="match status" value="1"/>
</dbReference>
<dbReference type="InterPro" id="IPR036909">
    <property type="entry name" value="Cyt_c-like_dom_sf"/>
</dbReference>
<evidence type="ECO:0000256" key="1">
    <source>
        <dbReference type="ARBA" id="ARBA00022617"/>
    </source>
</evidence>
<dbReference type="RefSeq" id="WP_283237512.1">
    <property type="nucleotide sequence ID" value="NZ_JASGBP010000001.1"/>
</dbReference>
<keyword evidence="3 4" id="KW-0408">Iron</keyword>
<keyword evidence="2 4" id="KW-0479">Metal-binding</keyword>
<accession>A0ABT6XL70</accession>
<evidence type="ECO:0000256" key="4">
    <source>
        <dbReference type="PROSITE-ProRule" id="PRU00433"/>
    </source>
</evidence>
<dbReference type="PROSITE" id="PS51007">
    <property type="entry name" value="CYTC"/>
    <property type="match status" value="1"/>
</dbReference>
<sequence length="187" mass="20548">MKSLLKITVVLGIVVGVSSCKNDEKPNYQYMPNMYESVAYETYSESDAFNSPTGLKGKEGQEPADGSIKRGFVPYEYPNTPEALVAVKAANLKSPLDSTQVDMKKAEELFTIYCAICHGTTGDGKGKLVSNEKFLGVPSYKDRVINEGSIFHVVTYGLNSMGSHANQLSQTERWQVAAYVMQLKSKL</sequence>
<keyword evidence="1 4" id="KW-0349">Heme</keyword>
<evidence type="ECO:0000313" key="7">
    <source>
        <dbReference type="Proteomes" id="UP001230035"/>
    </source>
</evidence>
<dbReference type="PANTHER" id="PTHR40394:SF2">
    <property type="entry name" value="QUINOL:CYTOCHROME C OXIDOREDUCTASE MEMBRANE PROTEIN"/>
    <property type="match status" value="1"/>
</dbReference>
<dbReference type="EMBL" id="JASGBP010000001">
    <property type="protein sequence ID" value="MDI9255816.1"/>
    <property type="molecule type" value="Genomic_DNA"/>
</dbReference>
<name>A0ABT6XL70_9FLAO</name>
<keyword evidence="7" id="KW-1185">Reference proteome</keyword>
<evidence type="ECO:0000256" key="2">
    <source>
        <dbReference type="ARBA" id="ARBA00022723"/>
    </source>
</evidence>
<dbReference type="Proteomes" id="UP001230035">
    <property type="component" value="Unassembled WGS sequence"/>
</dbReference>
<evidence type="ECO:0000256" key="3">
    <source>
        <dbReference type="ARBA" id="ARBA00023004"/>
    </source>
</evidence>
<comment type="caution">
    <text evidence="6">The sequence shown here is derived from an EMBL/GenBank/DDBJ whole genome shotgun (WGS) entry which is preliminary data.</text>
</comment>
<dbReference type="InterPro" id="IPR009056">
    <property type="entry name" value="Cyt_c-like_dom"/>
</dbReference>
<reference evidence="6 7" key="1">
    <citation type="submission" date="2023-05" db="EMBL/GenBank/DDBJ databases">
        <title>Flavobacterium sedimenti sp. nov., isolated from the sediment.</title>
        <authorList>
            <person name="Wu N."/>
        </authorList>
    </citation>
    <scope>NUCLEOTIDE SEQUENCE [LARGE SCALE GENOMIC DNA]</scope>
    <source>
        <strain evidence="6 7">YZ-48</strain>
    </source>
</reference>
<dbReference type="SUPFAM" id="SSF46626">
    <property type="entry name" value="Cytochrome c"/>
    <property type="match status" value="1"/>
</dbReference>
<evidence type="ECO:0000313" key="6">
    <source>
        <dbReference type="EMBL" id="MDI9255816.1"/>
    </source>
</evidence>
<evidence type="ECO:0000259" key="5">
    <source>
        <dbReference type="PROSITE" id="PS51007"/>
    </source>
</evidence>
<proteinExistence type="predicted"/>
<dbReference type="PANTHER" id="PTHR40394">
    <property type="entry name" value="LIPOPROTEIN-RELATED"/>
    <property type="match status" value="1"/>
</dbReference>
<organism evidence="6 7">
    <name type="scientific">Flavobacterium sedimenticola</name>
    <dbReference type="NCBI Taxonomy" id="3043286"/>
    <lineage>
        <taxon>Bacteria</taxon>
        <taxon>Pseudomonadati</taxon>
        <taxon>Bacteroidota</taxon>
        <taxon>Flavobacteriia</taxon>
        <taxon>Flavobacteriales</taxon>
        <taxon>Flavobacteriaceae</taxon>
        <taxon>Flavobacterium</taxon>
    </lineage>
</organism>
<feature type="domain" description="Cytochrome c" evidence="5">
    <location>
        <begin position="101"/>
        <end position="184"/>
    </location>
</feature>
<gene>
    <name evidence="6" type="ORF">QHT84_00155</name>
</gene>
<dbReference type="Gene3D" id="1.10.760.10">
    <property type="entry name" value="Cytochrome c-like domain"/>
    <property type="match status" value="1"/>
</dbReference>
<dbReference type="PROSITE" id="PS51257">
    <property type="entry name" value="PROKAR_LIPOPROTEIN"/>
    <property type="match status" value="1"/>
</dbReference>
<protein>
    <submittedName>
        <fullName evidence="6">Cytochrome c</fullName>
    </submittedName>
</protein>